<organism evidence="1">
    <name type="scientific">bioreactor metagenome</name>
    <dbReference type="NCBI Taxonomy" id="1076179"/>
    <lineage>
        <taxon>unclassified sequences</taxon>
        <taxon>metagenomes</taxon>
        <taxon>ecological metagenomes</taxon>
    </lineage>
</organism>
<gene>
    <name evidence="1" type="ORF">SDC9_201447</name>
</gene>
<evidence type="ECO:0000313" key="1">
    <source>
        <dbReference type="EMBL" id="MPN53781.1"/>
    </source>
</evidence>
<accession>A0A645IR00</accession>
<protein>
    <submittedName>
        <fullName evidence="1">Uncharacterized protein</fullName>
    </submittedName>
</protein>
<dbReference type="EMBL" id="VSSQ01121282">
    <property type="protein sequence ID" value="MPN53781.1"/>
    <property type="molecule type" value="Genomic_DNA"/>
</dbReference>
<name>A0A645IR00_9ZZZZ</name>
<dbReference type="AlphaFoldDB" id="A0A645IR00"/>
<sequence>MQNAILRKKQRVEDIRVRIGGKFTIVSQGVETIIIGRVRKLRGRFFQGKIIFFFQNEDSNRILIAFRSIRSVGKTSPNSAKYHSVEVYIEQRLKRKLTHFQLSHSLLIS</sequence>
<proteinExistence type="predicted"/>
<comment type="caution">
    <text evidence="1">The sequence shown here is derived from an EMBL/GenBank/DDBJ whole genome shotgun (WGS) entry which is preliminary data.</text>
</comment>
<reference evidence="1" key="1">
    <citation type="submission" date="2019-08" db="EMBL/GenBank/DDBJ databases">
        <authorList>
            <person name="Kucharzyk K."/>
            <person name="Murdoch R.W."/>
            <person name="Higgins S."/>
            <person name="Loffler F."/>
        </authorList>
    </citation>
    <scope>NUCLEOTIDE SEQUENCE</scope>
</reference>